<dbReference type="Pfam" id="PF05115">
    <property type="entry name" value="PetL"/>
    <property type="match status" value="1"/>
</dbReference>
<evidence type="ECO:0000256" key="9">
    <source>
        <dbReference type="ARBA" id="ARBA00025834"/>
    </source>
</evidence>
<evidence type="ECO:0000256" key="7">
    <source>
        <dbReference type="ARBA" id="ARBA00023136"/>
    </source>
</evidence>
<comment type="function">
    <text evidence="8">Component of the cytochrome b6-f complex, which mediates electron transfer between photosystem II (PSII) and photosystem I (PSI), cyclic electron flow around PSI, and state transitions. PetL is important for photoautotrophic growth as well as for electron transfer efficiency and stability of the cytochrome b6-f complex.</text>
</comment>
<keyword evidence="4" id="KW-0249">Electron transport</keyword>
<organism evidence="11">
    <name type="scientific">Chloropicon mariensis</name>
    <dbReference type="NCBI Taxonomy" id="1606511"/>
    <lineage>
        <taxon>Eukaryota</taxon>
        <taxon>Viridiplantae</taxon>
        <taxon>Chlorophyta</taxon>
        <taxon>Chloropicophyceae</taxon>
        <taxon>Chloropicales</taxon>
        <taxon>Chloropicaceae</taxon>
        <taxon>Chloropicon</taxon>
    </lineage>
</organism>
<evidence type="ECO:0000256" key="3">
    <source>
        <dbReference type="ARBA" id="ARBA00022692"/>
    </source>
</evidence>
<keyword evidence="11" id="KW-0934">Plastid</keyword>
<dbReference type="AlphaFoldDB" id="A0A4D6C4P8"/>
<comment type="subcellular location">
    <subcellularLocation>
        <location evidence="1">Membrane</location>
        <topology evidence="1">Single-pass membrane protein</topology>
    </subcellularLocation>
</comment>
<protein>
    <submittedName>
        <fullName evidence="11">Subunit VI of cytochrome b6/f complex</fullName>
    </submittedName>
</protein>
<keyword evidence="2" id="KW-0813">Transport</keyword>
<dbReference type="GO" id="GO:0016020">
    <property type="term" value="C:membrane"/>
    <property type="evidence" value="ECO:0007669"/>
    <property type="project" value="UniProtKB-SubCell"/>
</dbReference>
<evidence type="ECO:0000256" key="2">
    <source>
        <dbReference type="ARBA" id="ARBA00022448"/>
    </source>
</evidence>
<feature type="transmembrane region" description="Helical" evidence="10">
    <location>
        <begin position="6"/>
        <end position="24"/>
    </location>
</feature>
<dbReference type="GO" id="GO:0009512">
    <property type="term" value="C:cytochrome b6f complex"/>
    <property type="evidence" value="ECO:0007669"/>
    <property type="project" value="InterPro"/>
</dbReference>
<keyword evidence="3 10" id="KW-0812">Transmembrane</keyword>
<comment type="subunit">
    <text evidence="9">The 4 large subunits of the cytochrome b6-f complex are cytochrome b6, subunit IV (17 kDa polypeptide, PetD), cytochrome f and the Rieske protein, while the 4 small subunits are PetG, PetL, PetM and PetN. The complex functions as a dimer.</text>
</comment>
<accession>A0A4D6C4P8</accession>
<keyword evidence="7 10" id="KW-0472">Membrane</keyword>
<gene>
    <name evidence="11" type="primary">petL</name>
</gene>
<dbReference type="GO" id="GO:0009055">
    <property type="term" value="F:electron transfer activity"/>
    <property type="evidence" value="ECO:0007669"/>
    <property type="project" value="InterPro"/>
</dbReference>
<dbReference type="EMBL" id="MK085989">
    <property type="protein sequence ID" value="QBX97833.1"/>
    <property type="molecule type" value="Genomic_DNA"/>
</dbReference>
<evidence type="ECO:0000256" key="4">
    <source>
        <dbReference type="ARBA" id="ARBA00022982"/>
    </source>
</evidence>
<keyword evidence="5 10" id="KW-1133">Transmembrane helix</keyword>
<evidence type="ECO:0000313" key="11">
    <source>
        <dbReference type="EMBL" id="QBX97833.1"/>
    </source>
</evidence>
<keyword evidence="6" id="KW-0793">Thylakoid</keyword>
<keyword evidence="11" id="KW-0150">Chloroplast</keyword>
<dbReference type="GeneID" id="40350913"/>
<name>A0A4D6C4P8_9CHLO</name>
<evidence type="ECO:0000256" key="10">
    <source>
        <dbReference type="SAM" id="Phobius"/>
    </source>
</evidence>
<sequence>MTVLGYVGFLGVAFATALVFYIGLTKIRLM</sequence>
<dbReference type="InterPro" id="IPR007802">
    <property type="entry name" value="Cyt_b6/f_cplx_su6"/>
</dbReference>
<geneLocation type="chloroplast" evidence="11"/>
<reference evidence="11" key="1">
    <citation type="journal article" date="2019" name="Genome Biol. Evol.">
        <title>Tracing the Evolution of the Plastome and Mitogenome in the Chloropicophyceae Uncovered Convergent tRNA Gene Losses and a Variant Plastid Genetic Code.</title>
        <authorList>
            <person name="Turmel M."/>
            <person name="Dos Santos A.L."/>
            <person name="Otis C."/>
            <person name="Sergerie R."/>
            <person name="Lemieux C."/>
        </authorList>
    </citation>
    <scope>NUCLEOTIDE SEQUENCE</scope>
</reference>
<evidence type="ECO:0000256" key="1">
    <source>
        <dbReference type="ARBA" id="ARBA00004167"/>
    </source>
</evidence>
<evidence type="ECO:0000256" key="8">
    <source>
        <dbReference type="ARBA" id="ARBA00025197"/>
    </source>
</evidence>
<dbReference type="RefSeq" id="YP_009646239.1">
    <property type="nucleotide sequence ID" value="NC_042485.1"/>
</dbReference>
<evidence type="ECO:0000256" key="5">
    <source>
        <dbReference type="ARBA" id="ARBA00022989"/>
    </source>
</evidence>
<proteinExistence type="predicted"/>
<evidence type="ECO:0000256" key="6">
    <source>
        <dbReference type="ARBA" id="ARBA00023078"/>
    </source>
</evidence>